<dbReference type="PANTHER" id="PTHR43434:SF1">
    <property type="entry name" value="PHOSPHOGLYCOLATE PHOSPHATASE"/>
    <property type="match status" value="1"/>
</dbReference>
<dbReference type="InterPro" id="IPR050155">
    <property type="entry name" value="HAD-like_hydrolase_sf"/>
</dbReference>
<proteinExistence type="predicted"/>
<keyword evidence="1" id="KW-0378">Hydrolase</keyword>
<name>A0ABS3UMK3_9ACTN</name>
<evidence type="ECO:0000313" key="1">
    <source>
        <dbReference type="EMBL" id="MBO3740007.1"/>
    </source>
</evidence>
<reference evidence="1 2" key="1">
    <citation type="submission" date="2021-03" db="EMBL/GenBank/DDBJ databases">
        <title>Actinoplanes flavus sp. nov., a novel actinomycete isolated from Coconut Palm rhizosphere soil.</title>
        <authorList>
            <person name="Luo X."/>
        </authorList>
    </citation>
    <scope>NUCLEOTIDE SEQUENCE [LARGE SCALE GENOMIC DNA]</scope>
    <source>
        <strain evidence="1 2">NEAU-H7</strain>
    </source>
</reference>
<sequence length="232" mass="24436">MSTDLDRLMADIDAVLLDFDGPVCGIFAGHPAPGIASDLVEVLRQHGVDVPPSVATEQDPLEVLRWTDKAGNPRTTRTIEDALCRAERYAADSAMPTPYGREVIVAAHQANLPVAIVSNNSAGAVSAYLVAHRLSAYVSPIVGRAYAEPGQMKPHPAPILRAVQAVGVPAIRCVLVGDSLSDIEGAHAAGVRSIAFANRPAKEEPFRQAGADAVITSMGAVARILIERAEHV</sequence>
<dbReference type="InterPro" id="IPR041492">
    <property type="entry name" value="HAD_2"/>
</dbReference>
<dbReference type="PANTHER" id="PTHR43434">
    <property type="entry name" value="PHOSPHOGLYCOLATE PHOSPHATASE"/>
    <property type="match status" value="1"/>
</dbReference>
<dbReference type="NCBIfam" id="TIGR01549">
    <property type="entry name" value="HAD-SF-IA-v1"/>
    <property type="match status" value="1"/>
</dbReference>
<dbReference type="RefSeq" id="WP_208469138.1">
    <property type="nucleotide sequence ID" value="NZ_JAGFNS010000013.1"/>
</dbReference>
<dbReference type="EMBL" id="JAGFNS010000013">
    <property type="protein sequence ID" value="MBO3740007.1"/>
    <property type="molecule type" value="Genomic_DNA"/>
</dbReference>
<dbReference type="NCBIfam" id="TIGR01509">
    <property type="entry name" value="HAD-SF-IA-v3"/>
    <property type="match status" value="1"/>
</dbReference>
<dbReference type="Pfam" id="PF13419">
    <property type="entry name" value="HAD_2"/>
    <property type="match status" value="1"/>
</dbReference>
<dbReference type="GO" id="GO:0016787">
    <property type="term" value="F:hydrolase activity"/>
    <property type="evidence" value="ECO:0007669"/>
    <property type="project" value="UniProtKB-KW"/>
</dbReference>
<dbReference type="Proteomes" id="UP000679690">
    <property type="component" value="Unassembled WGS sequence"/>
</dbReference>
<protein>
    <submittedName>
        <fullName evidence="1">HAD family hydrolase</fullName>
    </submittedName>
</protein>
<dbReference type="SUPFAM" id="SSF56784">
    <property type="entry name" value="HAD-like"/>
    <property type="match status" value="1"/>
</dbReference>
<evidence type="ECO:0000313" key="2">
    <source>
        <dbReference type="Proteomes" id="UP000679690"/>
    </source>
</evidence>
<dbReference type="InterPro" id="IPR036412">
    <property type="entry name" value="HAD-like_sf"/>
</dbReference>
<dbReference type="Gene3D" id="3.40.50.1000">
    <property type="entry name" value="HAD superfamily/HAD-like"/>
    <property type="match status" value="1"/>
</dbReference>
<comment type="caution">
    <text evidence="1">The sequence shown here is derived from an EMBL/GenBank/DDBJ whole genome shotgun (WGS) entry which is preliminary data.</text>
</comment>
<organism evidence="1 2">
    <name type="scientific">Actinoplanes flavus</name>
    <dbReference type="NCBI Taxonomy" id="2820290"/>
    <lineage>
        <taxon>Bacteria</taxon>
        <taxon>Bacillati</taxon>
        <taxon>Actinomycetota</taxon>
        <taxon>Actinomycetes</taxon>
        <taxon>Micromonosporales</taxon>
        <taxon>Micromonosporaceae</taxon>
        <taxon>Actinoplanes</taxon>
    </lineage>
</organism>
<accession>A0ABS3UMK3</accession>
<dbReference type="InterPro" id="IPR023214">
    <property type="entry name" value="HAD_sf"/>
</dbReference>
<gene>
    <name evidence="1" type="ORF">J5X75_21110</name>
</gene>
<dbReference type="InterPro" id="IPR006439">
    <property type="entry name" value="HAD-SF_hydro_IA"/>
</dbReference>
<keyword evidence="2" id="KW-1185">Reference proteome</keyword>